<dbReference type="GO" id="GO:0002758">
    <property type="term" value="P:innate immune response-activating signaling pathway"/>
    <property type="evidence" value="ECO:0007669"/>
    <property type="project" value="UniProtKB-ARBA"/>
</dbReference>
<evidence type="ECO:0000256" key="3">
    <source>
        <dbReference type="ARBA" id="ARBA00022692"/>
    </source>
</evidence>
<comment type="cofactor">
    <cofactor evidence="1">
        <name>Mn(2+)</name>
        <dbReference type="ChEBI" id="CHEBI:29035"/>
    </cofactor>
</comment>
<evidence type="ECO:0000256" key="4">
    <source>
        <dbReference type="ARBA" id="ARBA00022737"/>
    </source>
</evidence>
<keyword evidence="4" id="KW-0677">Repeat</keyword>
<evidence type="ECO:0000256" key="1">
    <source>
        <dbReference type="ARBA" id="ARBA00001936"/>
    </source>
</evidence>
<dbReference type="Gene3D" id="3.80.10.10">
    <property type="entry name" value="Ribonuclease Inhibitor"/>
    <property type="match status" value="1"/>
</dbReference>
<dbReference type="Pfam" id="PF23598">
    <property type="entry name" value="LRR_14"/>
    <property type="match status" value="1"/>
</dbReference>
<dbReference type="PROSITE" id="PS50011">
    <property type="entry name" value="PROTEIN_KINASE_DOM"/>
    <property type="match status" value="1"/>
</dbReference>
<evidence type="ECO:0000256" key="11">
    <source>
        <dbReference type="SAM" id="MobiDB-lite"/>
    </source>
</evidence>
<dbReference type="Gene3D" id="1.10.8.430">
    <property type="entry name" value="Helical domain of apoptotic protease-activating factors"/>
    <property type="match status" value="1"/>
</dbReference>
<accession>F2E228</accession>
<evidence type="ECO:0000313" key="13">
    <source>
        <dbReference type="EMBL" id="BAK01400.1"/>
    </source>
</evidence>
<evidence type="ECO:0000256" key="6">
    <source>
        <dbReference type="ARBA" id="ARBA00022821"/>
    </source>
</evidence>
<keyword evidence="9" id="KW-0472">Membrane</keyword>
<dbReference type="GO" id="GO:0043531">
    <property type="term" value="F:ADP binding"/>
    <property type="evidence" value="ECO:0007669"/>
    <property type="project" value="InterPro"/>
</dbReference>
<keyword evidence="6" id="KW-0611">Plant defense</keyword>
<dbReference type="InterPro" id="IPR055414">
    <property type="entry name" value="LRR_R13L4/SHOC2-like"/>
</dbReference>
<keyword evidence="7" id="KW-0067">ATP-binding</keyword>
<dbReference type="EMBL" id="AK370199">
    <property type="protein sequence ID" value="BAK01400.1"/>
    <property type="molecule type" value="mRNA"/>
</dbReference>
<organism evidence="13">
    <name type="scientific">Hordeum vulgare subsp. vulgare</name>
    <name type="common">Domesticated barley</name>
    <dbReference type="NCBI Taxonomy" id="112509"/>
    <lineage>
        <taxon>Eukaryota</taxon>
        <taxon>Viridiplantae</taxon>
        <taxon>Streptophyta</taxon>
        <taxon>Embryophyta</taxon>
        <taxon>Tracheophyta</taxon>
        <taxon>Spermatophyta</taxon>
        <taxon>Magnoliopsida</taxon>
        <taxon>Liliopsida</taxon>
        <taxon>Poales</taxon>
        <taxon>Poaceae</taxon>
        <taxon>BOP clade</taxon>
        <taxon>Pooideae</taxon>
        <taxon>Triticodae</taxon>
        <taxon>Triticeae</taxon>
        <taxon>Hordeinae</taxon>
        <taxon>Hordeum</taxon>
    </lineage>
</organism>
<dbReference type="PANTHER" id="PTHR23155:SF1094">
    <property type="entry name" value="OS11G0686400 PROTEIN"/>
    <property type="match status" value="1"/>
</dbReference>
<dbReference type="GO" id="GO:0009626">
    <property type="term" value="P:plant-type hypersensitive response"/>
    <property type="evidence" value="ECO:0007669"/>
    <property type="project" value="UniProtKB-ARBA"/>
</dbReference>
<comment type="similarity">
    <text evidence="2">Belongs to the protein kinase superfamily. CAMK Ser/Thr protein kinase family. SNF1 subfamily.</text>
</comment>
<dbReference type="InterPro" id="IPR042197">
    <property type="entry name" value="Apaf_helical"/>
</dbReference>
<evidence type="ECO:0000256" key="2">
    <source>
        <dbReference type="ARBA" id="ARBA00006234"/>
    </source>
</evidence>
<comment type="function">
    <text evidence="10">CIPK serine-threonine protein kinases interact with CBL proteins. Binding of a CBL protein to the regulatory NAF domain of CIPK protein lead to the activation of the kinase in a calcium-dependent manner.</text>
</comment>
<evidence type="ECO:0000256" key="5">
    <source>
        <dbReference type="ARBA" id="ARBA00022741"/>
    </source>
</evidence>
<dbReference type="FunFam" id="1.10.10.10:FF:000322">
    <property type="entry name" value="Probable disease resistance protein At1g63360"/>
    <property type="match status" value="1"/>
</dbReference>
<dbReference type="PANTHER" id="PTHR23155">
    <property type="entry name" value="DISEASE RESISTANCE PROTEIN RP"/>
    <property type="match status" value="1"/>
</dbReference>
<dbReference type="InterPro" id="IPR058922">
    <property type="entry name" value="WHD_DRP"/>
</dbReference>
<dbReference type="Pfam" id="PF00069">
    <property type="entry name" value="Pkinase"/>
    <property type="match status" value="1"/>
</dbReference>
<dbReference type="Gene3D" id="3.40.50.300">
    <property type="entry name" value="P-loop containing nucleotide triphosphate hydrolases"/>
    <property type="match status" value="1"/>
</dbReference>
<dbReference type="FunFam" id="1.10.510.10:FF:000571">
    <property type="entry name" value="Maternal embryonic leucine zipper kinase"/>
    <property type="match status" value="1"/>
</dbReference>
<dbReference type="InterPro" id="IPR008271">
    <property type="entry name" value="Ser/Thr_kinase_AS"/>
</dbReference>
<dbReference type="SUPFAM" id="SSF52058">
    <property type="entry name" value="L domain-like"/>
    <property type="match status" value="1"/>
</dbReference>
<dbReference type="Pfam" id="PF00931">
    <property type="entry name" value="NB-ARC"/>
    <property type="match status" value="1"/>
</dbReference>
<dbReference type="Gene3D" id="1.10.510.10">
    <property type="entry name" value="Transferase(Phosphotransferase) domain 1"/>
    <property type="match status" value="1"/>
</dbReference>
<name>F2E228_HORVV</name>
<dbReference type="GO" id="GO:0004672">
    <property type="term" value="F:protein kinase activity"/>
    <property type="evidence" value="ECO:0007669"/>
    <property type="project" value="InterPro"/>
</dbReference>
<evidence type="ECO:0000256" key="9">
    <source>
        <dbReference type="ARBA" id="ARBA00023136"/>
    </source>
</evidence>
<dbReference type="InterPro" id="IPR027417">
    <property type="entry name" value="P-loop_NTPase"/>
</dbReference>
<dbReference type="SUPFAM" id="SSF52540">
    <property type="entry name" value="P-loop containing nucleoside triphosphate hydrolases"/>
    <property type="match status" value="1"/>
</dbReference>
<evidence type="ECO:0000256" key="7">
    <source>
        <dbReference type="ARBA" id="ARBA00022840"/>
    </source>
</evidence>
<dbReference type="InterPro" id="IPR000719">
    <property type="entry name" value="Prot_kinase_dom"/>
</dbReference>
<feature type="compositionally biased region" description="Acidic residues" evidence="11">
    <location>
        <begin position="1321"/>
        <end position="1330"/>
    </location>
</feature>
<dbReference type="InterPro" id="IPR011009">
    <property type="entry name" value="Kinase-like_dom_sf"/>
</dbReference>
<feature type="region of interest" description="Disordered" evidence="11">
    <location>
        <begin position="1309"/>
        <end position="1331"/>
    </location>
</feature>
<dbReference type="InterPro" id="IPR032675">
    <property type="entry name" value="LRR_dom_sf"/>
</dbReference>
<keyword evidence="5" id="KW-0547">Nucleotide-binding</keyword>
<dbReference type="InterPro" id="IPR044974">
    <property type="entry name" value="Disease_R_plants"/>
</dbReference>
<sequence>MEHPDTHMASPPPLAEDPHLQAVMEVPVTVSLGPMGSLLRKLHSIGPEQCPPDEIRPLKVLCISLKDLSEDEEASITSRWWMKIVRELCYDMEDRLDEVVAGGGLLDFSELLARAKDADERRQRFHWSPHKNMKSADQGGSGVSRLASDIYPVPPVPFCGLSHAGVVEAPNKLVDILDFDSDHKQILKVVHITGCAGVGKTTVARTLIQDHGRKFQCRAFVIVSRNLDMRAFFINMISQLKAPLPPGFPDVPDLIDAVSKHLQGKRYFIVVDDLWTASVWDIICSAFPNGDSSSRVITTTQIDDVAQTCCGYEQDSIYKMEPLSDNESRKLFFGRVFGSEDGCPTDIKPVSYEIIRKCGGLPLAIVHIASLFASESNHVMEKWKHIQDSLSSTSEGMKDVLNLMYKSLPPRLKTCLLYLSMYQQGYVIKKDELVKHWVAEGFLSANGGQDTQEIADGYIDELISRGIIQTVDTDYNGKVLSCSVHQIVLDFLRHRSREENFIITVDYFQSTLSLPDKVRRLSVQFGGVKSAYIPENIVTSHVRSFIFWGYFKCVPCIMDYGLLRVLILHIWADQDKKSFDLTTIGKLFQLKYVKIECNITVKLPTKIRRLQHLGTLQIDARLSAVPSDIVNLKRLLHLRLPSESILPHVVGQLTSLRTLGYFNISSHSEENVLDLGRLTNLQDLQLICSTVQQPEVLERNVQLLSLNLEKFRLLESITLIPDASGSSGVNIPEDSFSMASPPPDLLLHRMELSRCCCIFFGLPKWFGMLKKLSILKIGIRRVSMNDIDMLKGLPGLTALTLYIQTVSEERIVIDECGFQVLTYFKFMCAAQRLSFVQGAMPNVQRLKVGFNSNKMKPHSLGNVGFCHLTCLREVSVKLGVRPDDHVNLKGVESALKIAVKYHPNSPIVCVQFVDVIFQGEEEKSTATQVREGKLPDVSASSGLATDDSDTTYIKKYQSFDRQREMVGMEKYELVQETGLGNIAVIKLMRNRDTRELVAVKFIARGDKIDENVFREIVNHRSLLHPNIIRFKEVVLTPTHLGIVMEYAGGGELFERVCDAGRFHEDEARYFFQQLVCGVSFCHAMQICHRDLKLENTLLDGSPAPRLKICDFRYSMSSVQYIAPKYQNIEHCTRKMYMQSSVLHSRPKSTVGTPAYIAPEVLSQREYDGKHADVWSCGVTLYMMLVGGYPFEDTRHPKNFRKTIAQIMSAQYEIPEYVQISPSCRNLLSRIFIADPSKRITMAEIKAHPWFLKNLPRELKEEAQQAYYNRGHTNDALKYSAQSVEEIMKIVEEAQNVPKPEKLVSRYRWGTGDGKASHNQEGEEEYGEDEYERTVREFHASGDFA</sequence>
<dbReference type="GO" id="GO:0005524">
    <property type="term" value="F:ATP binding"/>
    <property type="evidence" value="ECO:0007669"/>
    <property type="project" value="UniProtKB-KW"/>
</dbReference>
<keyword evidence="8" id="KW-1133">Transmembrane helix</keyword>
<reference evidence="13" key="1">
    <citation type="journal article" date="2011" name="Plant Physiol.">
        <title>Comprehensive sequence analysis of 24,783 barley full-length cDNAs derived from 12 clone libraries.</title>
        <authorList>
            <person name="Matsumoto T."/>
            <person name="Tanaka T."/>
            <person name="Sakai H."/>
            <person name="Amano N."/>
            <person name="Kanamori H."/>
            <person name="Kurita K."/>
            <person name="Kikuta A."/>
            <person name="Kamiya K."/>
            <person name="Yamamoto M."/>
            <person name="Ikawa H."/>
            <person name="Fujii N."/>
            <person name="Hori K."/>
            <person name="Itoh T."/>
            <person name="Sato K."/>
        </authorList>
    </citation>
    <scope>NUCLEOTIDE SEQUENCE</scope>
    <source>
        <tissue evidence="13">Shoot and root</tissue>
    </source>
</reference>
<evidence type="ECO:0000259" key="12">
    <source>
        <dbReference type="PROSITE" id="PS50011"/>
    </source>
</evidence>
<evidence type="ECO:0000256" key="10">
    <source>
        <dbReference type="ARBA" id="ARBA00058225"/>
    </source>
</evidence>
<keyword evidence="3" id="KW-0812">Transmembrane</keyword>
<dbReference type="SMART" id="SM00220">
    <property type="entry name" value="S_TKc"/>
    <property type="match status" value="1"/>
</dbReference>
<dbReference type="GO" id="GO:0042742">
    <property type="term" value="P:defense response to bacterium"/>
    <property type="evidence" value="ECO:0007669"/>
    <property type="project" value="UniProtKB-ARBA"/>
</dbReference>
<evidence type="ECO:0000256" key="8">
    <source>
        <dbReference type="ARBA" id="ARBA00022989"/>
    </source>
</evidence>
<dbReference type="PROSITE" id="PS00108">
    <property type="entry name" value="PROTEIN_KINASE_ST"/>
    <property type="match status" value="1"/>
</dbReference>
<feature type="domain" description="Protein kinase" evidence="12">
    <location>
        <begin position="971"/>
        <end position="1250"/>
    </location>
</feature>
<proteinExistence type="evidence at transcript level"/>
<dbReference type="SUPFAM" id="SSF56112">
    <property type="entry name" value="Protein kinase-like (PK-like)"/>
    <property type="match status" value="1"/>
</dbReference>
<dbReference type="InterPro" id="IPR002182">
    <property type="entry name" value="NB-ARC"/>
</dbReference>
<dbReference type="Pfam" id="PF23559">
    <property type="entry name" value="WHD_DRP"/>
    <property type="match status" value="1"/>
</dbReference>
<dbReference type="Gene3D" id="3.30.200.20">
    <property type="entry name" value="Phosphorylase Kinase, domain 1"/>
    <property type="match status" value="1"/>
</dbReference>
<dbReference type="PRINTS" id="PR00364">
    <property type="entry name" value="DISEASERSIST"/>
</dbReference>
<protein>
    <submittedName>
        <fullName evidence="13">Predicted protein</fullName>
    </submittedName>
</protein>